<dbReference type="AlphaFoldDB" id="A0A0A9GNX0"/>
<proteinExistence type="predicted"/>
<evidence type="ECO:0000313" key="1">
    <source>
        <dbReference type="EMBL" id="JAE22378.1"/>
    </source>
</evidence>
<reference evidence="1" key="2">
    <citation type="journal article" date="2015" name="Data Brief">
        <title>Shoot transcriptome of the giant reed, Arundo donax.</title>
        <authorList>
            <person name="Barrero R.A."/>
            <person name="Guerrero F.D."/>
            <person name="Moolhuijzen P."/>
            <person name="Goolsby J.A."/>
            <person name="Tidwell J."/>
            <person name="Bellgard S.E."/>
            <person name="Bellgard M.I."/>
        </authorList>
    </citation>
    <scope>NUCLEOTIDE SEQUENCE</scope>
    <source>
        <tissue evidence="1">Shoot tissue taken approximately 20 cm above the soil surface</tissue>
    </source>
</reference>
<accession>A0A0A9GNX0</accession>
<reference evidence="1" key="1">
    <citation type="submission" date="2014-09" db="EMBL/GenBank/DDBJ databases">
        <authorList>
            <person name="Magalhaes I.L.F."/>
            <person name="Oliveira U."/>
            <person name="Santos F.R."/>
            <person name="Vidigal T.H.D.A."/>
            <person name="Brescovit A.D."/>
            <person name="Santos A.J."/>
        </authorList>
    </citation>
    <scope>NUCLEOTIDE SEQUENCE</scope>
    <source>
        <tissue evidence="1">Shoot tissue taken approximately 20 cm above the soil surface</tissue>
    </source>
</reference>
<organism evidence="1">
    <name type="scientific">Arundo donax</name>
    <name type="common">Giant reed</name>
    <name type="synonym">Donax arundinaceus</name>
    <dbReference type="NCBI Taxonomy" id="35708"/>
    <lineage>
        <taxon>Eukaryota</taxon>
        <taxon>Viridiplantae</taxon>
        <taxon>Streptophyta</taxon>
        <taxon>Embryophyta</taxon>
        <taxon>Tracheophyta</taxon>
        <taxon>Spermatophyta</taxon>
        <taxon>Magnoliopsida</taxon>
        <taxon>Liliopsida</taxon>
        <taxon>Poales</taxon>
        <taxon>Poaceae</taxon>
        <taxon>PACMAD clade</taxon>
        <taxon>Arundinoideae</taxon>
        <taxon>Arundineae</taxon>
        <taxon>Arundo</taxon>
    </lineage>
</organism>
<name>A0A0A9GNX0_ARUDO</name>
<dbReference type="EMBL" id="GBRH01175518">
    <property type="protein sequence ID" value="JAE22378.1"/>
    <property type="molecule type" value="Transcribed_RNA"/>
</dbReference>
<protein>
    <submittedName>
        <fullName evidence="1">Uncharacterized protein</fullName>
    </submittedName>
</protein>
<sequence>MVRGGDGLLSAPLCAPGAGMLPSNVYDDYSASHDMQNLAGNIAPVVPLDY</sequence>